<organism evidence="1 2">
    <name type="scientific">Novosphingobium clariflavum</name>
    <dbReference type="NCBI Taxonomy" id="2029884"/>
    <lineage>
        <taxon>Bacteria</taxon>
        <taxon>Pseudomonadati</taxon>
        <taxon>Pseudomonadota</taxon>
        <taxon>Alphaproteobacteria</taxon>
        <taxon>Sphingomonadales</taxon>
        <taxon>Sphingomonadaceae</taxon>
        <taxon>Novosphingobium</taxon>
    </lineage>
</organism>
<comment type="caution">
    <text evidence="1">The sequence shown here is derived from an EMBL/GenBank/DDBJ whole genome shotgun (WGS) entry which is preliminary data.</text>
</comment>
<proteinExistence type="predicted"/>
<evidence type="ECO:0008006" key="3">
    <source>
        <dbReference type="Google" id="ProtNLM"/>
    </source>
</evidence>
<reference evidence="1 2" key="1">
    <citation type="submission" date="2024-09" db="EMBL/GenBank/DDBJ databases">
        <authorList>
            <person name="Sun Q."/>
            <person name="Mori K."/>
        </authorList>
    </citation>
    <scope>NUCLEOTIDE SEQUENCE [LARGE SCALE GENOMIC DNA]</scope>
    <source>
        <strain evidence="1 2">CICC 11035S</strain>
    </source>
</reference>
<dbReference type="Proteomes" id="UP001589858">
    <property type="component" value="Unassembled WGS sequence"/>
</dbReference>
<protein>
    <recommendedName>
        <fullName evidence="3">ParB/Sulfiredoxin domain-containing protein</fullName>
    </recommendedName>
</protein>
<dbReference type="EMBL" id="JBHLTM010000067">
    <property type="protein sequence ID" value="MFC0686435.1"/>
    <property type="molecule type" value="Genomic_DNA"/>
</dbReference>
<dbReference type="Gene3D" id="1.10.10.2830">
    <property type="match status" value="1"/>
</dbReference>
<gene>
    <name evidence="1" type="ORF">ACFFF8_17760</name>
</gene>
<evidence type="ECO:0000313" key="2">
    <source>
        <dbReference type="Proteomes" id="UP001589858"/>
    </source>
</evidence>
<name>A0ABV6SB13_9SPHN</name>
<sequence>MTAPASLLANATLFEIDPDLVDEGERIGFLHADKAAAIGRLMAVDGQRDPIKVVANKKGSPLKSWRLVTGMHRLIGARVEGISVHALEVEGTPEQLKELEASENLHRRPLAPIERAKFTAALVQAAQERIAREHGELSHQKLGAKARWARVKASEQTAQEALAEETGDACATMAQAYGWEESVGEALGMSRRSIHRDLELFRLVIEPFPGMAEALSKHPIVGENAKQLRDIAQVRDEVSRKALIEALLEDEELSVEDAKVRLGIGLTGSVGAASPLASQKHFNAIKSGWSRLGKGDKERFLFTDFVPLLTPALKTALRDRLNEELNDAR</sequence>
<keyword evidence="2" id="KW-1185">Reference proteome</keyword>
<accession>A0ABV6SB13</accession>
<dbReference type="RefSeq" id="WP_267223909.1">
    <property type="nucleotide sequence ID" value="NZ_JAPCWC010000028.1"/>
</dbReference>
<evidence type="ECO:0000313" key="1">
    <source>
        <dbReference type="EMBL" id="MFC0686435.1"/>
    </source>
</evidence>